<evidence type="ECO:0000313" key="3">
    <source>
        <dbReference type="Proteomes" id="UP000011713"/>
    </source>
</evidence>
<dbReference type="EnsemblProtists" id="HpaT807422">
    <property type="protein sequence ID" value="HpaP807422"/>
    <property type="gene ID" value="HpaG807422"/>
</dbReference>
<evidence type="ECO:0000313" key="2">
    <source>
        <dbReference type="EnsemblProtists" id="HpaP807422"/>
    </source>
</evidence>
<dbReference type="HOGENOM" id="CLU_971377_0_0_1"/>
<name>M4BLY7_HYAAE</name>
<reference evidence="2" key="2">
    <citation type="submission" date="2015-06" db="UniProtKB">
        <authorList>
            <consortium name="EnsemblProtists"/>
        </authorList>
    </citation>
    <scope>IDENTIFICATION</scope>
    <source>
        <strain evidence="2">Emoy2</strain>
    </source>
</reference>
<feature type="compositionally biased region" description="Basic and acidic residues" evidence="1">
    <location>
        <begin position="207"/>
        <end position="223"/>
    </location>
</feature>
<dbReference type="Proteomes" id="UP000011713">
    <property type="component" value="Unassembled WGS sequence"/>
</dbReference>
<dbReference type="InParanoid" id="M4BLY7"/>
<proteinExistence type="predicted"/>
<dbReference type="eggNOG" id="KOG2175">
    <property type="taxonomic scope" value="Eukaryota"/>
</dbReference>
<dbReference type="STRING" id="559515.M4BLY7"/>
<organism evidence="2 3">
    <name type="scientific">Hyaloperonospora arabidopsidis (strain Emoy2)</name>
    <name type="common">Downy mildew agent</name>
    <name type="synonym">Peronospora arabidopsidis</name>
    <dbReference type="NCBI Taxonomy" id="559515"/>
    <lineage>
        <taxon>Eukaryota</taxon>
        <taxon>Sar</taxon>
        <taxon>Stramenopiles</taxon>
        <taxon>Oomycota</taxon>
        <taxon>Peronosporomycetes</taxon>
        <taxon>Peronosporales</taxon>
        <taxon>Peronosporaceae</taxon>
        <taxon>Hyaloperonospora</taxon>
    </lineage>
</organism>
<reference evidence="3" key="1">
    <citation type="journal article" date="2010" name="Science">
        <title>Signatures of adaptation to obligate biotrophy in the Hyaloperonospora arabidopsidis genome.</title>
        <authorList>
            <person name="Baxter L."/>
            <person name="Tripathy S."/>
            <person name="Ishaque N."/>
            <person name="Boot N."/>
            <person name="Cabral A."/>
            <person name="Kemen E."/>
            <person name="Thines M."/>
            <person name="Ah-Fong A."/>
            <person name="Anderson R."/>
            <person name="Badejoko W."/>
            <person name="Bittner-Eddy P."/>
            <person name="Boore J.L."/>
            <person name="Chibucos M.C."/>
            <person name="Coates M."/>
            <person name="Dehal P."/>
            <person name="Delehaunty K."/>
            <person name="Dong S."/>
            <person name="Downton P."/>
            <person name="Dumas B."/>
            <person name="Fabro G."/>
            <person name="Fronick C."/>
            <person name="Fuerstenberg S.I."/>
            <person name="Fulton L."/>
            <person name="Gaulin E."/>
            <person name="Govers F."/>
            <person name="Hughes L."/>
            <person name="Humphray S."/>
            <person name="Jiang R.H."/>
            <person name="Judelson H."/>
            <person name="Kamoun S."/>
            <person name="Kyung K."/>
            <person name="Meijer H."/>
            <person name="Minx P."/>
            <person name="Morris P."/>
            <person name="Nelson J."/>
            <person name="Phuntumart V."/>
            <person name="Qutob D."/>
            <person name="Rehmany A."/>
            <person name="Rougon-Cardoso A."/>
            <person name="Ryden P."/>
            <person name="Torto-Alalibo T."/>
            <person name="Studholme D."/>
            <person name="Wang Y."/>
            <person name="Win J."/>
            <person name="Wood J."/>
            <person name="Clifton S.W."/>
            <person name="Rogers J."/>
            <person name="Van den Ackerveken G."/>
            <person name="Jones J.D."/>
            <person name="McDowell J.M."/>
            <person name="Beynon J."/>
            <person name="Tyler B.M."/>
        </authorList>
    </citation>
    <scope>NUCLEOTIDE SEQUENCE [LARGE SCALE GENOMIC DNA]</scope>
    <source>
        <strain evidence="3">Emoy2</strain>
    </source>
</reference>
<feature type="region of interest" description="Disordered" evidence="1">
    <location>
        <begin position="192"/>
        <end position="225"/>
    </location>
</feature>
<evidence type="ECO:0000256" key="1">
    <source>
        <dbReference type="SAM" id="MobiDB-lite"/>
    </source>
</evidence>
<accession>M4BLY7</accession>
<dbReference type="VEuPathDB" id="FungiDB:HpaG807422"/>
<keyword evidence="3" id="KW-1185">Reference proteome</keyword>
<dbReference type="AlphaFoldDB" id="M4BLY7"/>
<dbReference type="EMBL" id="JH598398">
    <property type="status" value="NOT_ANNOTATED_CDS"/>
    <property type="molecule type" value="Genomic_DNA"/>
</dbReference>
<sequence>MSLVEHIYTKFYETYKAECPLVFDAIRVRYDRNSGSTDAAPDSAGANTSRFVRAGSIDDTEELYWEKDTETTGPALELRSGLSEEEVSCQNRPRSIKLVDYDDDKDGPTSVQKDILADGVPAPSPCDADLDDERELLLPVRKKEVDDEDTQSFLGRSNVLAHKKAHQTVFGKARSPQLKNVFQKISWQLTAPDSSGENGCSLLTKATTDKSGSDNDDSNDVKGDSNGIIVGSNHVACGDGASGKSAALKRKLVLEEAANSESILKKAKTCTPISSS</sequence>
<protein>
    <submittedName>
        <fullName evidence="2">Uncharacterized protein</fullName>
    </submittedName>
</protein>